<evidence type="ECO:0000256" key="13">
    <source>
        <dbReference type="ARBA" id="ARBA00022833"/>
    </source>
</evidence>
<protein>
    <recommendedName>
        <fullName evidence="5">Carboxypeptidase Q</fullName>
    </recommendedName>
    <alternativeName>
        <fullName evidence="20">Plasma glutamate carboxypeptidase</fullName>
    </alternativeName>
</protein>
<dbReference type="Gene3D" id="3.40.630.10">
    <property type="entry name" value="Zn peptidases"/>
    <property type="match status" value="1"/>
</dbReference>
<evidence type="ECO:0000256" key="10">
    <source>
        <dbReference type="ARBA" id="ARBA00022729"/>
    </source>
</evidence>
<comment type="subcellular location">
    <subcellularLocation>
        <location evidence="1">Endoplasmic reticulum</location>
    </subcellularLocation>
    <subcellularLocation>
        <location evidence="3">Golgi apparatus</location>
    </subcellularLocation>
    <subcellularLocation>
        <location evidence="2">Lysosome</location>
    </subcellularLocation>
    <subcellularLocation>
        <location evidence="4">Secreted</location>
    </subcellularLocation>
</comment>
<keyword evidence="6" id="KW-0964">Secreted</keyword>
<keyword evidence="18" id="KW-0458">Lysosome</keyword>
<keyword evidence="16" id="KW-0865">Zymogen</keyword>
<evidence type="ECO:0000256" key="17">
    <source>
        <dbReference type="ARBA" id="ARBA00023180"/>
    </source>
</evidence>
<dbReference type="EMBL" id="LNQE01000383">
    <property type="protein sequence ID" value="KUG26952.1"/>
    <property type="molecule type" value="Genomic_DNA"/>
</dbReference>
<keyword evidence="14" id="KW-0333">Golgi apparatus</keyword>
<evidence type="ECO:0000256" key="2">
    <source>
        <dbReference type="ARBA" id="ARBA00004371"/>
    </source>
</evidence>
<sequence length="465" mass="51513">MNSKIVVPLFVFLLLFVQISSQTVQSKKILDTHSDTAEQIIKSSLSEMKGYDWLRDLFENIGPRLSGSEESMKAIYWAEEKFKQMGVDSVWLQPAMVPKWVRGNIENAKIVKSNKFSGRELNIASLGSSVGTPEGGLTAEVIEIHSFDELEQKAEEVKGKIVFFNRPFNQTFTNTFRGYGDAVDQRGSGPSKAAKFGAVGAIVRSVTSKYDNVPHVGTLFYDSSVEKIPAAAIGLIDADFLSDALKEEPSLQVNLEMDCENFEKVLSYNVIAQINGTEFPDEIIVVGGHWDSWDKGCGAHDDGAPCIQTMEVLDIFKRLDIKPKRTIRCVLFINEENGIGGALAYADSIQNKNEYHLAAIESDRGAYTPRGFSVTADSLTILGMQNWLPILNKSLIEWIRPGGSGVDISRIEGAKALIGYVPDDQRYFDVHHSDNDIFEEVHPREMQLGTSAIAILTYLLSEEGL</sequence>
<evidence type="ECO:0000256" key="20">
    <source>
        <dbReference type="ARBA" id="ARBA00033328"/>
    </source>
</evidence>
<evidence type="ECO:0000256" key="18">
    <source>
        <dbReference type="ARBA" id="ARBA00023228"/>
    </source>
</evidence>
<evidence type="ECO:0000256" key="15">
    <source>
        <dbReference type="ARBA" id="ARBA00023049"/>
    </source>
</evidence>
<dbReference type="GO" id="GO:0005794">
    <property type="term" value="C:Golgi apparatus"/>
    <property type="evidence" value="ECO:0007669"/>
    <property type="project" value="UniProtKB-SubCell"/>
</dbReference>
<feature type="domain" description="Peptidase M28" evidence="21">
    <location>
        <begin position="269"/>
        <end position="372"/>
    </location>
</feature>
<evidence type="ECO:0000256" key="9">
    <source>
        <dbReference type="ARBA" id="ARBA00022723"/>
    </source>
</evidence>
<dbReference type="AlphaFoldDB" id="A0A0W8G1A2"/>
<evidence type="ECO:0000259" key="21">
    <source>
        <dbReference type="Pfam" id="PF04389"/>
    </source>
</evidence>
<keyword evidence="7" id="KW-0121">Carboxypeptidase</keyword>
<keyword evidence="22" id="KW-0031">Aminopeptidase</keyword>
<evidence type="ECO:0000256" key="1">
    <source>
        <dbReference type="ARBA" id="ARBA00004240"/>
    </source>
</evidence>
<evidence type="ECO:0000256" key="4">
    <source>
        <dbReference type="ARBA" id="ARBA00004613"/>
    </source>
</evidence>
<keyword evidence="11" id="KW-0378">Hydrolase</keyword>
<keyword evidence="9" id="KW-0479">Metal-binding</keyword>
<dbReference type="SUPFAM" id="SSF53187">
    <property type="entry name" value="Zn-dependent exopeptidases"/>
    <property type="match status" value="1"/>
</dbReference>
<dbReference type="PANTHER" id="PTHR12053:SF3">
    <property type="entry name" value="CARBOXYPEPTIDASE Q"/>
    <property type="match status" value="1"/>
</dbReference>
<dbReference type="Pfam" id="PF04389">
    <property type="entry name" value="Peptidase_M28"/>
    <property type="match status" value="1"/>
</dbReference>
<evidence type="ECO:0000256" key="6">
    <source>
        <dbReference type="ARBA" id="ARBA00022525"/>
    </source>
</evidence>
<keyword evidence="13" id="KW-0862">Zinc</keyword>
<keyword evidence="12" id="KW-0256">Endoplasmic reticulum</keyword>
<keyword evidence="17" id="KW-0325">Glycoprotein</keyword>
<evidence type="ECO:0000256" key="7">
    <source>
        <dbReference type="ARBA" id="ARBA00022645"/>
    </source>
</evidence>
<dbReference type="GO" id="GO:0004177">
    <property type="term" value="F:aminopeptidase activity"/>
    <property type="evidence" value="ECO:0007669"/>
    <property type="project" value="UniProtKB-KW"/>
</dbReference>
<dbReference type="GO" id="GO:0005783">
    <property type="term" value="C:endoplasmic reticulum"/>
    <property type="evidence" value="ECO:0007669"/>
    <property type="project" value="UniProtKB-SubCell"/>
</dbReference>
<keyword evidence="8" id="KW-0645">Protease</keyword>
<evidence type="ECO:0000256" key="11">
    <source>
        <dbReference type="ARBA" id="ARBA00022801"/>
    </source>
</evidence>
<evidence type="ECO:0000256" key="16">
    <source>
        <dbReference type="ARBA" id="ARBA00023145"/>
    </source>
</evidence>
<evidence type="ECO:0000256" key="12">
    <source>
        <dbReference type="ARBA" id="ARBA00022824"/>
    </source>
</evidence>
<keyword evidence="10" id="KW-0732">Signal</keyword>
<name>A0A0W8G1A2_9ZZZZ</name>
<evidence type="ECO:0000313" key="22">
    <source>
        <dbReference type="EMBL" id="KUG26952.1"/>
    </source>
</evidence>
<dbReference type="GO" id="GO:0046872">
    <property type="term" value="F:metal ion binding"/>
    <property type="evidence" value="ECO:0007669"/>
    <property type="project" value="UniProtKB-KW"/>
</dbReference>
<evidence type="ECO:0000256" key="14">
    <source>
        <dbReference type="ARBA" id="ARBA00023034"/>
    </source>
</evidence>
<comment type="caution">
    <text evidence="22">The sequence shown here is derived from an EMBL/GenBank/DDBJ whole genome shotgun (WGS) entry which is preliminary data.</text>
</comment>
<dbReference type="GO" id="GO:0070573">
    <property type="term" value="F:metallodipeptidase activity"/>
    <property type="evidence" value="ECO:0007669"/>
    <property type="project" value="InterPro"/>
</dbReference>
<dbReference type="Gene3D" id="3.50.30.30">
    <property type="match status" value="1"/>
</dbReference>
<evidence type="ECO:0000256" key="8">
    <source>
        <dbReference type="ARBA" id="ARBA00022670"/>
    </source>
</evidence>
<dbReference type="PANTHER" id="PTHR12053">
    <property type="entry name" value="PROTEASE FAMILY M28 PLASMA GLUTAMATE CARBOXYPEPTIDASE-RELATED"/>
    <property type="match status" value="1"/>
</dbReference>
<organism evidence="22">
    <name type="scientific">hydrocarbon metagenome</name>
    <dbReference type="NCBI Taxonomy" id="938273"/>
    <lineage>
        <taxon>unclassified sequences</taxon>
        <taxon>metagenomes</taxon>
        <taxon>ecological metagenomes</taxon>
    </lineage>
</organism>
<comment type="subunit">
    <text evidence="19">Homodimer. The monomeric form is inactive while the homodimer is active.</text>
</comment>
<dbReference type="GO" id="GO:0004180">
    <property type="term" value="F:carboxypeptidase activity"/>
    <property type="evidence" value="ECO:0007669"/>
    <property type="project" value="UniProtKB-KW"/>
</dbReference>
<dbReference type="InterPro" id="IPR007484">
    <property type="entry name" value="Peptidase_M28"/>
</dbReference>
<dbReference type="GO" id="GO:0005576">
    <property type="term" value="C:extracellular region"/>
    <property type="evidence" value="ECO:0007669"/>
    <property type="project" value="UniProtKB-SubCell"/>
</dbReference>
<reference evidence="22" key="1">
    <citation type="journal article" date="2015" name="Proc. Natl. Acad. Sci. U.S.A.">
        <title>Networks of energetic and metabolic interactions define dynamics in microbial communities.</title>
        <authorList>
            <person name="Embree M."/>
            <person name="Liu J.K."/>
            <person name="Al-Bassam M.M."/>
            <person name="Zengler K."/>
        </authorList>
    </citation>
    <scope>NUCLEOTIDE SEQUENCE</scope>
</reference>
<gene>
    <name evidence="22" type="ORF">ASZ90_003202</name>
</gene>
<evidence type="ECO:0000256" key="3">
    <source>
        <dbReference type="ARBA" id="ARBA00004555"/>
    </source>
</evidence>
<dbReference type="GO" id="GO:0006508">
    <property type="term" value="P:proteolysis"/>
    <property type="evidence" value="ECO:0007669"/>
    <property type="project" value="UniProtKB-KW"/>
</dbReference>
<dbReference type="GO" id="GO:0005764">
    <property type="term" value="C:lysosome"/>
    <property type="evidence" value="ECO:0007669"/>
    <property type="project" value="UniProtKB-SubCell"/>
</dbReference>
<accession>A0A0W8G1A2</accession>
<evidence type="ECO:0000256" key="19">
    <source>
        <dbReference type="ARBA" id="ARBA00025833"/>
    </source>
</evidence>
<evidence type="ECO:0000256" key="5">
    <source>
        <dbReference type="ARBA" id="ARBA00014116"/>
    </source>
</evidence>
<proteinExistence type="predicted"/>
<dbReference type="InterPro" id="IPR039866">
    <property type="entry name" value="CPQ"/>
</dbReference>
<keyword evidence="15" id="KW-0482">Metalloprotease</keyword>